<feature type="domain" description="VOC" evidence="5">
    <location>
        <begin position="4"/>
        <end position="127"/>
    </location>
</feature>
<dbReference type="GO" id="GO:0019243">
    <property type="term" value="P:methylglyoxal catabolic process to D-lactate via S-lactoyl-glutathione"/>
    <property type="evidence" value="ECO:0007669"/>
    <property type="project" value="TreeGrafter"/>
</dbReference>
<dbReference type="RefSeq" id="WP_238216642.1">
    <property type="nucleotide sequence ID" value="NZ_BPUS01000022.1"/>
</dbReference>
<dbReference type="AlphaFoldDB" id="A0AA37MJ11"/>
<dbReference type="GO" id="GO:0005737">
    <property type="term" value="C:cytoplasm"/>
    <property type="evidence" value="ECO:0007669"/>
    <property type="project" value="TreeGrafter"/>
</dbReference>
<dbReference type="EMBL" id="BPUS01000022">
    <property type="protein sequence ID" value="GJH29370.1"/>
    <property type="molecule type" value="Genomic_DNA"/>
</dbReference>
<evidence type="ECO:0000256" key="3">
    <source>
        <dbReference type="ARBA" id="ARBA00032460"/>
    </source>
</evidence>
<evidence type="ECO:0000256" key="4">
    <source>
        <dbReference type="ARBA" id="ARBA00033298"/>
    </source>
</evidence>
<dbReference type="PANTHER" id="PTHR46036:SF5">
    <property type="entry name" value="LACTOYLGLUTATHIONE LYASE"/>
    <property type="match status" value="1"/>
</dbReference>
<evidence type="ECO:0000256" key="1">
    <source>
        <dbReference type="ARBA" id="ARBA00030291"/>
    </source>
</evidence>
<evidence type="ECO:0000313" key="7">
    <source>
        <dbReference type="Proteomes" id="UP001055111"/>
    </source>
</evidence>
<evidence type="ECO:0000256" key="2">
    <source>
        <dbReference type="ARBA" id="ARBA00030892"/>
    </source>
</evidence>
<protein>
    <recommendedName>
        <fullName evidence="2">Aldoketomutase</fullName>
    </recommendedName>
    <alternativeName>
        <fullName evidence="1">Ketone-aldehyde mutase</fullName>
    </alternativeName>
    <alternativeName>
        <fullName evidence="3">Methylglyoxalase</fullName>
    </alternativeName>
    <alternativeName>
        <fullName evidence="4">S-D-lactoylglutathione methylglyoxal lyase</fullName>
    </alternativeName>
</protein>
<sequence>MSIRIAHANYRIREVQPTVDFWRQLGLEVVGNLQIADGYCLLYLGASGDDQTTIELAYRETPGESYDFSPGAGHIALAVGNLDELVGKLESNGVPVSIAPFNPVPGNSLRVAFVIDPNGMKVELIEGTFPTPRDPLPDMLR</sequence>
<dbReference type="PANTHER" id="PTHR46036">
    <property type="entry name" value="LACTOYLGLUTATHIONE LYASE"/>
    <property type="match status" value="1"/>
</dbReference>
<gene>
    <name evidence="6" type="ORF">CBA19CS42_32660</name>
</gene>
<dbReference type="InterPro" id="IPR004360">
    <property type="entry name" value="Glyas_Fos-R_dOase_dom"/>
</dbReference>
<dbReference type="InterPro" id="IPR037523">
    <property type="entry name" value="VOC_core"/>
</dbReference>
<proteinExistence type="predicted"/>
<reference evidence="6" key="1">
    <citation type="submission" date="2022-09" db="EMBL/GenBank/DDBJ databases">
        <title>Isolation and characterization of 3-chlorobenzoate degrading bacteria from soils in Shizuoka.</title>
        <authorList>
            <person name="Ifat A."/>
            <person name="Ogawa N."/>
            <person name="Kimbara K."/>
            <person name="Moriuchi R."/>
            <person name="Dohra H."/>
            <person name="Shintani M."/>
        </authorList>
    </citation>
    <scope>NUCLEOTIDE SEQUENCE</scope>
    <source>
        <strain evidence="6">19CS4-2</strain>
    </source>
</reference>
<dbReference type="GO" id="GO:0004462">
    <property type="term" value="F:lactoylglutathione lyase activity"/>
    <property type="evidence" value="ECO:0007669"/>
    <property type="project" value="TreeGrafter"/>
</dbReference>
<evidence type="ECO:0000259" key="5">
    <source>
        <dbReference type="PROSITE" id="PS51819"/>
    </source>
</evidence>
<dbReference type="SUPFAM" id="SSF54593">
    <property type="entry name" value="Glyoxalase/Bleomycin resistance protein/Dihydroxybiphenyl dioxygenase"/>
    <property type="match status" value="1"/>
</dbReference>
<dbReference type="Proteomes" id="UP001055111">
    <property type="component" value="Unassembled WGS sequence"/>
</dbReference>
<accession>A0AA37MJ11</accession>
<dbReference type="InterPro" id="IPR029068">
    <property type="entry name" value="Glyas_Bleomycin-R_OHBP_Dase"/>
</dbReference>
<dbReference type="Pfam" id="PF00903">
    <property type="entry name" value="Glyoxalase"/>
    <property type="match status" value="1"/>
</dbReference>
<organism evidence="6 7">
    <name type="scientific">Caballeronia novacaledonica</name>
    <dbReference type="NCBI Taxonomy" id="1544861"/>
    <lineage>
        <taxon>Bacteria</taxon>
        <taxon>Pseudomonadati</taxon>
        <taxon>Pseudomonadota</taxon>
        <taxon>Betaproteobacteria</taxon>
        <taxon>Burkholderiales</taxon>
        <taxon>Burkholderiaceae</taxon>
        <taxon>Caballeronia</taxon>
    </lineage>
</organism>
<name>A0AA37MJ11_9BURK</name>
<dbReference type="PROSITE" id="PS51819">
    <property type="entry name" value="VOC"/>
    <property type="match status" value="1"/>
</dbReference>
<comment type="caution">
    <text evidence="6">The sequence shown here is derived from an EMBL/GenBank/DDBJ whole genome shotgun (WGS) entry which is preliminary data.</text>
</comment>
<evidence type="ECO:0000313" key="6">
    <source>
        <dbReference type="EMBL" id="GJH29370.1"/>
    </source>
</evidence>
<dbReference type="Gene3D" id="3.10.180.10">
    <property type="entry name" value="2,3-Dihydroxybiphenyl 1,2-Dioxygenase, domain 1"/>
    <property type="match status" value="1"/>
</dbReference>